<name>A0A5Q0LAN4_9ACTN</name>
<accession>A0A5Q0LAN4</accession>
<dbReference type="EMBL" id="CP045643">
    <property type="protein sequence ID" value="QFZ74100.1"/>
    <property type="molecule type" value="Genomic_DNA"/>
</dbReference>
<dbReference type="KEGG" id="sfy:GFH48_13335"/>
<organism evidence="2 3">
    <name type="scientific">Streptomyces fagopyri</name>
    <dbReference type="NCBI Taxonomy" id="2662397"/>
    <lineage>
        <taxon>Bacteria</taxon>
        <taxon>Bacillati</taxon>
        <taxon>Actinomycetota</taxon>
        <taxon>Actinomycetes</taxon>
        <taxon>Kitasatosporales</taxon>
        <taxon>Streptomycetaceae</taxon>
        <taxon>Streptomyces</taxon>
    </lineage>
</organism>
<feature type="compositionally biased region" description="Pro residues" evidence="1">
    <location>
        <begin position="68"/>
        <end position="79"/>
    </location>
</feature>
<dbReference type="AlphaFoldDB" id="A0A5Q0LAN4"/>
<proteinExistence type="predicted"/>
<gene>
    <name evidence="2" type="ORF">GFH48_13335</name>
</gene>
<evidence type="ECO:0000313" key="3">
    <source>
        <dbReference type="Proteomes" id="UP000326179"/>
    </source>
</evidence>
<dbReference type="Proteomes" id="UP000326179">
    <property type="component" value="Chromosome"/>
</dbReference>
<evidence type="ECO:0000313" key="2">
    <source>
        <dbReference type="EMBL" id="QFZ74100.1"/>
    </source>
</evidence>
<reference evidence="2 3" key="1">
    <citation type="submission" date="2019-10" db="EMBL/GenBank/DDBJ databases">
        <title>A novel species.</title>
        <authorList>
            <person name="Gao J."/>
        </authorList>
    </citation>
    <scope>NUCLEOTIDE SEQUENCE [LARGE SCALE GENOMIC DNA]</scope>
    <source>
        <strain evidence="2 3">QMT-28</strain>
    </source>
</reference>
<keyword evidence="3" id="KW-1185">Reference proteome</keyword>
<feature type="region of interest" description="Disordered" evidence="1">
    <location>
        <begin position="1"/>
        <end position="123"/>
    </location>
</feature>
<feature type="compositionally biased region" description="Basic and acidic residues" evidence="1">
    <location>
        <begin position="28"/>
        <end position="39"/>
    </location>
</feature>
<sequence length="123" mass="12807">MPAGLRRSTPPPVPVAPKGARGPAVRARGRDGRDGGDRRGGRRGGRREGRGAPPRPGPRPGPGGRAPSSPPTTRTPPGPGSGAGYRERPGYRRRRRYYSPLSARTGSGPASTRGDACPEGRAR</sequence>
<protein>
    <submittedName>
        <fullName evidence="2">Uncharacterized protein</fullName>
    </submittedName>
</protein>
<evidence type="ECO:0000256" key="1">
    <source>
        <dbReference type="SAM" id="MobiDB-lite"/>
    </source>
</evidence>